<proteinExistence type="inferred from homology"/>
<dbReference type="PROSITE" id="PS51257">
    <property type="entry name" value="PROKAR_LIPOPROTEIN"/>
    <property type="match status" value="1"/>
</dbReference>
<dbReference type="Pfam" id="PF05504">
    <property type="entry name" value="Spore_GerAC"/>
    <property type="match status" value="1"/>
</dbReference>
<keyword evidence="11" id="KW-1185">Reference proteome</keyword>
<organism evidence="10 11">
    <name type="scientific">Kroppenstedtia eburnea</name>
    <dbReference type="NCBI Taxonomy" id="714067"/>
    <lineage>
        <taxon>Bacteria</taxon>
        <taxon>Bacillati</taxon>
        <taxon>Bacillota</taxon>
        <taxon>Bacilli</taxon>
        <taxon>Bacillales</taxon>
        <taxon>Thermoactinomycetaceae</taxon>
        <taxon>Kroppenstedtia</taxon>
    </lineage>
</organism>
<evidence type="ECO:0000313" key="10">
    <source>
        <dbReference type="EMBL" id="SIT01657.1"/>
    </source>
</evidence>
<gene>
    <name evidence="10" type="ORF">SAMN05421790_11039</name>
</gene>
<accession>A0A1N7NTL2</accession>
<dbReference type="Proteomes" id="UP000186795">
    <property type="component" value="Unassembled WGS sequence"/>
</dbReference>
<dbReference type="GO" id="GO:0016020">
    <property type="term" value="C:membrane"/>
    <property type="evidence" value="ECO:0007669"/>
    <property type="project" value="UniProtKB-SubCell"/>
</dbReference>
<evidence type="ECO:0000259" key="9">
    <source>
        <dbReference type="Pfam" id="PF25198"/>
    </source>
</evidence>
<dbReference type="PANTHER" id="PTHR35789">
    <property type="entry name" value="SPORE GERMINATION PROTEIN B3"/>
    <property type="match status" value="1"/>
</dbReference>
<dbReference type="InterPro" id="IPR038501">
    <property type="entry name" value="Spore_GerAC_C_sf"/>
</dbReference>
<dbReference type="InterPro" id="IPR046953">
    <property type="entry name" value="Spore_GerAC-like_C"/>
</dbReference>
<reference evidence="11" key="1">
    <citation type="submission" date="2017-01" db="EMBL/GenBank/DDBJ databases">
        <authorList>
            <person name="Varghese N."/>
            <person name="Submissions S."/>
        </authorList>
    </citation>
    <scope>NUCLEOTIDE SEQUENCE [LARGE SCALE GENOMIC DNA]</scope>
    <source>
        <strain evidence="11">DSM 45196</strain>
    </source>
</reference>
<feature type="domain" description="Spore germination GerAC-like C-terminal" evidence="8">
    <location>
        <begin position="206"/>
        <end position="373"/>
    </location>
</feature>
<evidence type="ECO:0000256" key="4">
    <source>
        <dbReference type="ARBA" id="ARBA00022729"/>
    </source>
</evidence>
<evidence type="ECO:0000256" key="7">
    <source>
        <dbReference type="ARBA" id="ARBA00023288"/>
    </source>
</evidence>
<feature type="domain" description="Spore germination protein N-terminal" evidence="9">
    <location>
        <begin position="26"/>
        <end position="189"/>
    </location>
</feature>
<sequence>MSRPGKWLIMIASMFLLSGCWDTRFLKDARLASMLGMDHTPRGLRGTAVIREVSLKQGGPQPVNLTVHTWGKTPEELRERADLRVNKRFDPSKNRTLVIGEELARKDIYPLLDLYYRDPRSALNANIAVCKGKAEDLLKIGQVGDTLIGKFTDELIRSTEELTQTPMVNLQSICPLMFDPGKDFALPYLITEADGIDGKKNVVVGGVAMFHGHHMTGTLTPEETKLYLLLQGKKRETARLILPVTPKPTNISSYITLDVQDAKKKIDVRVRRDDTIDVFLHLHLTAKVNEFPRDQLAKPGTVQKLNRTLSRTLTEQSSRVLSKMKQARFDGFGVGREIMAHTPENWHGDQWWTKTYPKVRFHPRVEVEIVEHGIIY</sequence>
<protein>
    <submittedName>
        <fullName evidence="10">Germination protein, Ger(X)C family</fullName>
    </submittedName>
</protein>
<evidence type="ECO:0000256" key="6">
    <source>
        <dbReference type="ARBA" id="ARBA00023139"/>
    </source>
</evidence>
<dbReference type="AlphaFoldDB" id="A0A1N7NTL2"/>
<dbReference type="OrthoDB" id="2370124at2"/>
<name>A0A1N7NTL2_9BACL</name>
<keyword evidence="6" id="KW-0564">Palmitate</keyword>
<dbReference type="Pfam" id="PF25198">
    <property type="entry name" value="Spore_GerAC_N"/>
    <property type="match status" value="1"/>
</dbReference>
<comment type="subcellular location">
    <subcellularLocation>
        <location evidence="1">Membrane</location>
        <topology evidence="1">Lipid-anchor</topology>
    </subcellularLocation>
</comment>
<keyword evidence="3" id="KW-0309">Germination</keyword>
<dbReference type="InterPro" id="IPR008844">
    <property type="entry name" value="Spore_GerAC-like"/>
</dbReference>
<evidence type="ECO:0000313" key="11">
    <source>
        <dbReference type="Proteomes" id="UP000186795"/>
    </source>
</evidence>
<keyword evidence="7" id="KW-0449">Lipoprotein</keyword>
<dbReference type="PANTHER" id="PTHR35789:SF1">
    <property type="entry name" value="SPORE GERMINATION PROTEIN B3"/>
    <property type="match status" value="1"/>
</dbReference>
<evidence type="ECO:0000256" key="5">
    <source>
        <dbReference type="ARBA" id="ARBA00023136"/>
    </source>
</evidence>
<dbReference type="GO" id="GO:0009847">
    <property type="term" value="P:spore germination"/>
    <property type="evidence" value="ECO:0007669"/>
    <property type="project" value="InterPro"/>
</dbReference>
<comment type="similarity">
    <text evidence="2">Belongs to the GerABKC lipoprotein family.</text>
</comment>
<dbReference type="InterPro" id="IPR057336">
    <property type="entry name" value="GerAC_N"/>
</dbReference>
<evidence type="ECO:0000256" key="1">
    <source>
        <dbReference type="ARBA" id="ARBA00004635"/>
    </source>
</evidence>
<dbReference type="NCBIfam" id="TIGR02887">
    <property type="entry name" value="spore_ger_x_C"/>
    <property type="match status" value="1"/>
</dbReference>
<dbReference type="EMBL" id="FTOD01000010">
    <property type="protein sequence ID" value="SIT01657.1"/>
    <property type="molecule type" value="Genomic_DNA"/>
</dbReference>
<dbReference type="Gene3D" id="3.30.300.210">
    <property type="entry name" value="Nutrient germinant receptor protein C, domain 3"/>
    <property type="match status" value="1"/>
</dbReference>
<evidence type="ECO:0000256" key="2">
    <source>
        <dbReference type="ARBA" id="ARBA00007886"/>
    </source>
</evidence>
<evidence type="ECO:0000259" key="8">
    <source>
        <dbReference type="Pfam" id="PF05504"/>
    </source>
</evidence>
<keyword evidence="4" id="KW-0732">Signal</keyword>
<evidence type="ECO:0000256" key="3">
    <source>
        <dbReference type="ARBA" id="ARBA00022544"/>
    </source>
</evidence>
<keyword evidence="5" id="KW-0472">Membrane</keyword>
<dbReference type="RefSeq" id="WP_076525822.1">
    <property type="nucleotide sequence ID" value="NZ_CP048103.1"/>
</dbReference>